<dbReference type="EMBL" id="DUZY01000005">
    <property type="protein sequence ID" value="DAD40837.1"/>
    <property type="molecule type" value="Genomic_DNA"/>
</dbReference>
<organism evidence="1 2">
    <name type="scientific">Nelumbo nucifera</name>
    <name type="common">Sacred lotus</name>
    <dbReference type="NCBI Taxonomy" id="4432"/>
    <lineage>
        <taxon>Eukaryota</taxon>
        <taxon>Viridiplantae</taxon>
        <taxon>Streptophyta</taxon>
        <taxon>Embryophyta</taxon>
        <taxon>Tracheophyta</taxon>
        <taxon>Spermatophyta</taxon>
        <taxon>Magnoliopsida</taxon>
        <taxon>Proteales</taxon>
        <taxon>Nelumbonaceae</taxon>
        <taxon>Nelumbo</taxon>
    </lineage>
</organism>
<sequence>MEELSKQSYWPGLDRFNPRLFESGLGKIMDDVDSQTRMTSHLGYVWFEGKSRKRKERKKNLYKFGIESACTMVGGIKPLWVWRQDLPKESRVHNLRAEHPAVTWVSLNLESNNDGMQFHKREGNTLH</sequence>
<keyword evidence="2" id="KW-1185">Reference proteome</keyword>
<accession>A0A822Z7K3</accession>
<name>A0A822Z7K3_NELNU</name>
<dbReference type="AlphaFoldDB" id="A0A822Z7K3"/>
<evidence type="ECO:0000313" key="1">
    <source>
        <dbReference type="EMBL" id="DAD40837.1"/>
    </source>
</evidence>
<gene>
    <name evidence="1" type="ORF">HUJ06_015160</name>
</gene>
<reference evidence="1 2" key="1">
    <citation type="journal article" date="2020" name="Mol. Biol. Evol.">
        <title>Distinct Expression and Methylation Patterns for Genes with Different Fates following a Single Whole-Genome Duplication in Flowering Plants.</title>
        <authorList>
            <person name="Shi T."/>
            <person name="Rahmani R.S."/>
            <person name="Gugger P.F."/>
            <person name="Wang M."/>
            <person name="Li H."/>
            <person name="Zhang Y."/>
            <person name="Li Z."/>
            <person name="Wang Q."/>
            <person name="Van de Peer Y."/>
            <person name="Marchal K."/>
            <person name="Chen J."/>
        </authorList>
    </citation>
    <scope>NUCLEOTIDE SEQUENCE [LARGE SCALE GENOMIC DNA]</scope>
    <source>
        <tissue evidence="1">Leaf</tissue>
    </source>
</reference>
<evidence type="ECO:0000313" key="2">
    <source>
        <dbReference type="Proteomes" id="UP000607653"/>
    </source>
</evidence>
<comment type="caution">
    <text evidence="1">The sequence shown here is derived from an EMBL/GenBank/DDBJ whole genome shotgun (WGS) entry which is preliminary data.</text>
</comment>
<proteinExistence type="predicted"/>
<protein>
    <submittedName>
        <fullName evidence="1">Uncharacterized protein</fullName>
    </submittedName>
</protein>
<dbReference type="Proteomes" id="UP000607653">
    <property type="component" value="Unassembled WGS sequence"/>
</dbReference>